<accession>A0A2A2PHQ9</accession>
<keyword evidence="2" id="KW-1185">Reference proteome</keyword>
<reference evidence="1 2" key="1">
    <citation type="submission" date="2017-08" db="EMBL/GenBank/DDBJ databases">
        <title>Draft Genome Sequence of Pseudomonas moraviensis TYU6, isolated from Taxus cuspidata by using PacBio Single-Molecule Real-Time Technology.</title>
        <authorList>
            <person name="Baek K.-H."/>
            <person name="Mishra A.K."/>
        </authorList>
    </citation>
    <scope>NUCLEOTIDE SEQUENCE [LARGE SCALE GENOMIC DNA]</scope>
    <source>
        <strain evidence="1 2">TYU6</strain>
    </source>
</reference>
<dbReference type="EMBL" id="NRST01000001">
    <property type="protein sequence ID" value="PAW54977.1"/>
    <property type="molecule type" value="Genomic_DNA"/>
</dbReference>
<evidence type="ECO:0000313" key="2">
    <source>
        <dbReference type="Proteomes" id="UP000217830"/>
    </source>
</evidence>
<comment type="caution">
    <text evidence="1">The sequence shown here is derived from an EMBL/GenBank/DDBJ whole genome shotgun (WGS) entry which is preliminary data.</text>
</comment>
<evidence type="ECO:0000313" key="1">
    <source>
        <dbReference type="EMBL" id="PAW54977.1"/>
    </source>
</evidence>
<organism evidence="1 2">
    <name type="scientific">Pseudomonas moraviensis</name>
    <dbReference type="NCBI Taxonomy" id="321662"/>
    <lineage>
        <taxon>Bacteria</taxon>
        <taxon>Pseudomonadati</taxon>
        <taxon>Pseudomonadota</taxon>
        <taxon>Gammaproteobacteria</taxon>
        <taxon>Pseudomonadales</taxon>
        <taxon>Pseudomonadaceae</taxon>
        <taxon>Pseudomonas</taxon>
    </lineage>
</organism>
<dbReference type="RefSeq" id="WP_095667277.1">
    <property type="nucleotide sequence ID" value="NZ_NRSS01000004.1"/>
</dbReference>
<sequence>MTVLSRTEYAASKGWSRQYVGKLAKQGRLIYASDGKIDVEATDQYLEMTGDPARSNSGTRITPVAATSVQQPWIAPALPTSAPQAAPDYHQAKTRLALAQAERAEADLQKITGELVDREVVDQAAFATGRMTRDLLLSLPPKLAPVLSAMTSTWDIEKHLLGEIRQALEEAERLSAEDFSHALNPGN</sequence>
<evidence type="ECO:0008006" key="3">
    <source>
        <dbReference type="Google" id="ProtNLM"/>
    </source>
</evidence>
<gene>
    <name evidence="1" type="ORF">CKQ80_06560</name>
</gene>
<dbReference type="Proteomes" id="UP000217830">
    <property type="component" value="Unassembled WGS sequence"/>
</dbReference>
<proteinExistence type="predicted"/>
<name>A0A2A2PHQ9_9PSED</name>
<protein>
    <recommendedName>
        <fullName evidence="3">Terminase small subunit</fullName>
    </recommendedName>
</protein>
<dbReference type="AlphaFoldDB" id="A0A2A2PHQ9"/>